<dbReference type="Proteomes" id="UP000182510">
    <property type="component" value="Chromosome"/>
</dbReference>
<dbReference type="PROSITE" id="PS51677">
    <property type="entry name" value="NODB"/>
    <property type="match status" value="1"/>
</dbReference>
<protein>
    <recommendedName>
        <fullName evidence="3">NodB homology domain-containing protein</fullName>
    </recommendedName>
</protein>
<evidence type="ECO:0000313" key="5">
    <source>
        <dbReference type="Proteomes" id="UP000182510"/>
    </source>
</evidence>
<comment type="subcellular location">
    <subcellularLocation>
        <location evidence="1">Secreted</location>
    </subcellularLocation>
</comment>
<reference evidence="4 5" key="1">
    <citation type="submission" date="2016-11" db="EMBL/GenBank/DDBJ databases">
        <title>Gramella sp. LPB0144 isolated from marine environment.</title>
        <authorList>
            <person name="Kim E."/>
            <person name="Yi H."/>
        </authorList>
    </citation>
    <scope>NUCLEOTIDE SEQUENCE [LARGE SCALE GENOMIC DNA]</scope>
    <source>
        <strain evidence="4 5">LPB0144</strain>
    </source>
</reference>
<dbReference type="STRING" id="1913577.LPB144_02090"/>
<dbReference type="AlphaFoldDB" id="A0A1L3J2B1"/>
<organism evidence="4 5">
    <name type="scientific">Christiangramia salexigens</name>
    <dbReference type="NCBI Taxonomy" id="1913577"/>
    <lineage>
        <taxon>Bacteria</taxon>
        <taxon>Pseudomonadati</taxon>
        <taxon>Bacteroidota</taxon>
        <taxon>Flavobacteriia</taxon>
        <taxon>Flavobacteriales</taxon>
        <taxon>Flavobacteriaceae</taxon>
        <taxon>Christiangramia</taxon>
    </lineage>
</organism>
<dbReference type="Pfam" id="PF01522">
    <property type="entry name" value="Polysacc_deac_1"/>
    <property type="match status" value="1"/>
</dbReference>
<dbReference type="EMBL" id="CP018153">
    <property type="protein sequence ID" value="APG59272.1"/>
    <property type="molecule type" value="Genomic_DNA"/>
</dbReference>
<proteinExistence type="predicted"/>
<dbReference type="GO" id="GO:0005576">
    <property type="term" value="C:extracellular region"/>
    <property type="evidence" value="ECO:0007669"/>
    <property type="project" value="UniProtKB-SubCell"/>
</dbReference>
<feature type="domain" description="NodB homology" evidence="3">
    <location>
        <begin position="65"/>
        <end position="293"/>
    </location>
</feature>
<dbReference type="OrthoDB" id="1446101at2"/>
<dbReference type="PANTHER" id="PTHR34216">
    <property type="match status" value="1"/>
</dbReference>
<keyword evidence="5" id="KW-1185">Reference proteome</keyword>
<gene>
    <name evidence="4" type="ORF">LPB144_02090</name>
</gene>
<dbReference type="Gene3D" id="3.20.20.370">
    <property type="entry name" value="Glycoside hydrolase/deacetylase"/>
    <property type="match status" value="1"/>
</dbReference>
<accession>A0A1L3J2B1</accession>
<keyword evidence="2" id="KW-0732">Signal</keyword>
<name>A0A1L3J2B1_9FLAO</name>
<dbReference type="SUPFAM" id="SSF88713">
    <property type="entry name" value="Glycoside hydrolase/deacetylase"/>
    <property type="match status" value="1"/>
</dbReference>
<dbReference type="GO" id="GO:0016810">
    <property type="term" value="F:hydrolase activity, acting on carbon-nitrogen (but not peptide) bonds"/>
    <property type="evidence" value="ECO:0007669"/>
    <property type="project" value="InterPro"/>
</dbReference>
<dbReference type="InterPro" id="IPR002509">
    <property type="entry name" value="NODB_dom"/>
</dbReference>
<evidence type="ECO:0000256" key="2">
    <source>
        <dbReference type="ARBA" id="ARBA00022729"/>
    </source>
</evidence>
<dbReference type="PANTHER" id="PTHR34216:SF3">
    <property type="entry name" value="POLY-BETA-1,6-N-ACETYL-D-GLUCOSAMINE N-DEACETYLASE"/>
    <property type="match status" value="1"/>
</dbReference>
<dbReference type="InterPro" id="IPR011330">
    <property type="entry name" value="Glyco_hydro/deAcase_b/a-brl"/>
</dbReference>
<dbReference type="InterPro" id="IPR051398">
    <property type="entry name" value="Polysacch_Deacetylase"/>
</dbReference>
<evidence type="ECO:0000313" key="4">
    <source>
        <dbReference type="EMBL" id="APG59272.1"/>
    </source>
</evidence>
<evidence type="ECO:0000259" key="3">
    <source>
        <dbReference type="PROSITE" id="PS51677"/>
    </source>
</evidence>
<dbReference type="KEGG" id="grl:LPB144_02090"/>
<dbReference type="GO" id="GO:0005975">
    <property type="term" value="P:carbohydrate metabolic process"/>
    <property type="evidence" value="ECO:0007669"/>
    <property type="project" value="InterPro"/>
</dbReference>
<sequence>MLPEIFIIKLLDPLYKALMKVLVYHKIASKKQFEKQIHYLKNNYEIINPLLLEDYINNRIPLPENALMITFDDGDFSIYRNAYPILKAEKIPAIIFVITGLIGTNRPFWWDEIEYFIEGKEGRAKVWEVKKWSNTNREIFLKRLRKESNKQELEYRQLSLTELREMHDSGIVIANHSHTHPMFDQCSLEELENEIKISSNKLKKLNFISDAFAYPNGNFSRKSERTLKEAGMKLVFLFDHKINRGTINPFRISRLVVNDTTPIWKFKFILSGIHSRILPITKLIGKIYRKIKK</sequence>
<evidence type="ECO:0000256" key="1">
    <source>
        <dbReference type="ARBA" id="ARBA00004613"/>
    </source>
</evidence>
<dbReference type="CDD" id="cd10918">
    <property type="entry name" value="CE4_NodB_like_5s_6s"/>
    <property type="match status" value="1"/>
</dbReference>